<dbReference type="SUPFAM" id="SSF53649">
    <property type="entry name" value="Alkaline phosphatase-like"/>
    <property type="match status" value="1"/>
</dbReference>
<keyword evidence="5" id="KW-0732">Signal</keyword>
<protein>
    <submittedName>
        <fullName evidence="7">Sulfatase-like hydrolase/transferase</fullName>
    </submittedName>
</protein>
<dbReference type="Gene3D" id="3.40.720.10">
    <property type="entry name" value="Alkaline Phosphatase, subunit A"/>
    <property type="match status" value="1"/>
</dbReference>
<dbReference type="InterPro" id="IPR000917">
    <property type="entry name" value="Sulfatase_N"/>
</dbReference>
<dbReference type="EMBL" id="CP139781">
    <property type="protein sequence ID" value="WRQ87424.1"/>
    <property type="molecule type" value="Genomic_DNA"/>
</dbReference>
<dbReference type="Gene3D" id="3.30.1120.10">
    <property type="match status" value="1"/>
</dbReference>
<keyword evidence="2" id="KW-0479">Metal-binding</keyword>
<dbReference type="InterPro" id="IPR017850">
    <property type="entry name" value="Alkaline_phosphatase_core_sf"/>
</dbReference>
<dbReference type="RefSeq" id="WP_221030412.1">
    <property type="nucleotide sequence ID" value="NZ_CP139781.1"/>
</dbReference>
<keyword evidence="8" id="KW-1185">Reference proteome</keyword>
<evidence type="ECO:0000256" key="1">
    <source>
        <dbReference type="ARBA" id="ARBA00008779"/>
    </source>
</evidence>
<feature type="domain" description="Sulfatase N-terminal" evidence="6">
    <location>
        <begin position="25"/>
        <end position="359"/>
    </location>
</feature>
<feature type="signal peptide" evidence="5">
    <location>
        <begin position="1"/>
        <end position="20"/>
    </location>
</feature>
<keyword evidence="3" id="KW-0378">Hydrolase</keyword>
<organism evidence="7 8">
    <name type="scientific">Actomonas aquatica</name>
    <dbReference type="NCBI Taxonomy" id="2866162"/>
    <lineage>
        <taxon>Bacteria</taxon>
        <taxon>Pseudomonadati</taxon>
        <taxon>Verrucomicrobiota</taxon>
        <taxon>Opitutia</taxon>
        <taxon>Opitutales</taxon>
        <taxon>Opitutaceae</taxon>
        <taxon>Actomonas</taxon>
    </lineage>
</organism>
<feature type="chain" id="PRO_5046881813" evidence="5">
    <location>
        <begin position="21"/>
        <end position="464"/>
    </location>
</feature>
<dbReference type="InterPro" id="IPR050738">
    <property type="entry name" value="Sulfatase"/>
</dbReference>
<keyword evidence="4" id="KW-0106">Calcium</keyword>
<accession>A0ABZ1C757</accession>
<comment type="similarity">
    <text evidence="1">Belongs to the sulfatase family.</text>
</comment>
<evidence type="ECO:0000256" key="3">
    <source>
        <dbReference type="ARBA" id="ARBA00022801"/>
    </source>
</evidence>
<evidence type="ECO:0000313" key="8">
    <source>
        <dbReference type="Proteomes" id="UP000738431"/>
    </source>
</evidence>
<evidence type="ECO:0000259" key="6">
    <source>
        <dbReference type="Pfam" id="PF00884"/>
    </source>
</evidence>
<dbReference type="Proteomes" id="UP000738431">
    <property type="component" value="Chromosome"/>
</dbReference>
<dbReference type="PANTHER" id="PTHR42693">
    <property type="entry name" value="ARYLSULFATASE FAMILY MEMBER"/>
    <property type="match status" value="1"/>
</dbReference>
<dbReference type="Pfam" id="PF00884">
    <property type="entry name" value="Sulfatase"/>
    <property type="match status" value="1"/>
</dbReference>
<gene>
    <name evidence="7" type="ORF">K1X11_021635</name>
</gene>
<evidence type="ECO:0000256" key="2">
    <source>
        <dbReference type="ARBA" id="ARBA00022723"/>
    </source>
</evidence>
<sequence length="464" mass="51008">MKLRSLLCLFVLCCAALTCAAARPPNVVIFFTDDQGTLDANCYGSTDLHTPHMDRLAAEGVRFTQAYAHSVCCPSRASLLTGRHPQRVNVNSWTQSTVPGPKGRNLPLEETTLAETFRAAGYATALFGKWHLGGHPDHRPLQQGFDEFFGLLVGFIDNYHHFGGHARALHDLWDGNQEVFLRGSYFPDLIADRAVTFIARHQDEPFFLFYSLNLPHYPEQPAPAYADAYNDLPEPRRSYARAVSTCDHYLGRVLGTLDRYGLTENTIVIFMSDNGHSAEDYQIKAADYGAGTPQGTNYGANGGGGNTGPWIGAKGSFLEGGIRVPAMIRYPGTLPAGAVRDQAITVMDWYPTLLELTGVTPPTELALDGRSVVPAARDATAPETHPQLYWQWNDSWAVREGPWKLIRRGNRGIGQPALAETHLANLADSEPEETNHAAEHPEVVQRLEALHDAWAADVFSVYGP</sequence>
<proteinExistence type="inferred from homology"/>
<evidence type="ECO:0000313" key="7">
    <source>
        <dbReference type="EMBL" id="WRQ87424.1"/>
    </source>
</evidence>
<dbReference type="InterPro" id="IPR024607">
    <property type="entry name" value="Sulfatase_CS"/>
</dbReference>
<name>A0ABZ1C757_9BACT</name>
<reference evidence="7 8" key="1">
    <citation type="submission" date="2023-12" db="EMBL/GenBank/DDBJ databases">
        <title>Description of an unclassified Opitutus bacterium of Verrucomicrobiota.</title>
        <authorList>
            <person name="Zhang D.-F."/>
        </authorList>
    </citation>
    <scope>NUCLEOTIDE SEQUENCE [LARGE SCALE GENOMIC DNA]</scope>
    <source>
        <strain evidence="7 8">WL0086</strain>
    </source>
</reference>
<dbReference type="PROSITE" id="PS00523">
    <property type="entry name" value="SULFATASE_1"/>
    <property type="match status" value="1"/>
</dbReference>
<dbReference type="PANTHER" id="PTHR42693:SF53">
    <property type="entry name" value="ENDO-4-O-SULFATASE"/>
    <property type="match status" value="1"/>
</dbReference>
<evidence type="ECO:0000256" key="5">
    <source>
        <dbReference type="SAM" id="SignalP"/>
    </source>
</evidence>
<evidence type="ECO:0000256" key="4">
    <source>
        <dbReference type="ARBA" id="ARBA00022837"/>
    </source>
</evidence>